<sequence>MKIVAPAGNMERFYSAISATADEIYLGLKGFGARRNAENFTVEELKQAIDYAHLRGSRIFLTLNTIMTNREIELLYPTLKDLYNYGLDAIIVQDLGYAEYLHKNFPNIEIHGSTQMTVANYHEINYLKELGFKRIVLPRELSFEEIKEIREHTDMELEVFVSGSLCISFSGNCYMSSFIGGRSGNRGMCAQPCRKEYKTSCGEKSYFLSPKDQLYGLDEIKKLQEIGVESIKVEGRMKDVSYVYETVSYFRNLINGIDKEENTPKLFNRGYSKGYFYDNDKTIMNRDYSYNMGEKIGEVVGKSIKLDEDIVSGDGITFVSKDYKNLGGTYIGKINVANVKEDRKIAYKNEKLILNFPDGTKYIFRNYNKRLNDEISKKIKSTDKKLEINFDFTGKLDEKLILKTYLEDENGNRILNLEEISETLTQKAQKRAISEEDIKEKLIEIGDSEFTVKNIKIDIDENIFIPLSELKNLKRNAVEKFREEILSYFRRDLDSELKENNQEYFKLEIEKDEPKDLEIRVIVSNEEQKSFLENIKDEYNIKEIYYRTYDIAKQSMLGQHNLDNKLASNLYELLENKNSDVMLNWNMNIVNSYTISVLERIEKLESFIVSPEINFSKIRELGKTRLKKALLIYSKLKGMTIDIDIADNKNEVITNKENDKFNIIKNEYGTEIFLDKPLNIINIMENIKKLNVDIVVLEFITETIEDIKKVLKQLKTKKGEYREYNYKRGVY</sequence>
<dbReference type="PROSITE" id="PS00018">
    <property type="entry name" value="EF_HAND_1"/>
    <property type="match status" value="1"/>
</dbReference>
<dbReference type="PANTHER" id="PTHR30217:SF10">
    <property type="entry name" value="23S RRNA 5-HYDROXYCYTIDINE C2501 SYNTHASE"/>
    <property type="match status" value="1"/>
</dbReference>
<organism evidence="2">
    <name type="scientific">Fusobacterium hwasookii ChDC F174</name>
    <dbReference type="NCBI Taxonomy" id="1307442"/>
    <lineage>
        <taxon>Bacteria</taxon>
        <taxon>Fusobacteriati</taxon>
        <taxon>Fusobacteriota</taxon>
        <taxon>Fusobacteriia</taxon>
        <taxon>Fusobacteriales</taxon>
        <taxon>Fusobacteriaceae</taxon>
        <taxon>Fusobacterium</taxon>
    </lineage>
</organism>
<proteinExistence type="predicted"/>
<name>A0A0S2ZKZ1_9FUSO</name>
<dbReference type="PROSITE" id="PS01276">
    <property type="entry name" value="PEPTIDASE_U32"/>
    <property type="match status" value="1"/>
</dbReference>
<dbReference type="Pfam" id="PF12392">
    <property type="entry name" value="DUF3656"/>
    <property type="match status" value="1"/>
</dbReference>
<dbReference type="InterPro" id="IPR051454">
    <property type="entry name" value="RNA/ubiquinone_mod_enzymes"/>
</dbReference>
<reference evidence="2 3" key="1">
    <citation type="submission" date="2015-11" db="EMBL/GenBank/DDBJ databases">
        <authorList>
            <person name="Zhang Y."/>
            <person name="Guo Z."/>
        </authorList>
    </citation>
    <scope>NUCLEOTIDE SEQUENCE [LARGE SCALE GENOMIC DNA]</scope>
    <source>
        <strain evidence="2 3">ChDC F174</strain>
    </source>
</reference>
<dbReference type="OrthoDB" id="9807498at2"/>
<protein>
    <submittedName>
        <fullName evidence="2">Protease</fullName>
    </submittedName>
</protein>
<keyword evidence="2" id="KW-0645">Protease</keyword>
<dbReference type="AlphaFoldDB" id="A0A0S2ZKZ1"/>
<dbReference type="GO" id="GO:0006508">
    <property type="term" value="P:proteolysis"/>
    <property type="evidence" value="ECO:0007669"/>
    <property type="project" value="UniProtKB-KW"/>
</dbReference>
<dbReference type="KEGG" id="fhw:RN87_03490"/>
<dbReference type="InterPro" id="IPR018247">
    <property type="entry name" value="EF_Hand_1_Ca_BS"/>
</dbReference>
<evidence type="ECO:0000313" key="2">
    <source>
        <dbReference type="EMBL" id="ALQ39619.1"/>
    </source>
</evidence>
<evidence type="ECO:0000259" key="1">
    <source>
        <dbReference type="Pfam" id="PF12392"/>
    </source>
</evidence>
<dbReference type="PANTHER" id="PTHR30217">
    <property type="entry name" value="PEPTIDASE U32 FAMILY"/>
    <property type="match status" value="1"/>
</dbReference>
<dbReference type="RefSeq" id="WP_029493224.1">
    <property type="nucleotide sequence ID" value="NZ_ATKF01000053.1"/>
</dbReference>
<dbReference type="InterPro" id="IPR020988">
    <property type="entry name" value="Pept_U32_collagenase"/>
</dbReference>
<dbReference type="EMBL" id="CP013331">
    <property type="protein sequence ID" value="ALQ39619.1"/>
    <property type="molecule type" value="Genomic_DNA"/>
</dbReference>
<dbReference type="GO" id="GO:0008233">
    <property type="term" value="F:peptidase activity"/>
    <property type="evidence" value="ECO:0007669"/>
    <property type="project" value="UniProtKB-KW"/>
</dbReference>
<evidence type="ECO:0000313" key="3">
    <source>
        <dbReference type="Proteomes" id="UP000063275"/>
    </source>
</evidence>
<dbReference type="InterPro" id="IPR001539">
    <property type="entry name" value="Peptidase_U32"/>
</dbReference>
<accession>A0A0S2ZKZ1</accession>
<dbReference type="Proteomes" id="UP000063275">
    <property type="component" value="Chromosome"/>
</dbReference>
<keyword evidence="2" id="KW-0378">Hydrolase</keyword>
<gene>
    <name evidence="2" type="ORF">RN87_03490</name>
</gene>
<feature type="domain" description="Peptidase U32 collagenase" evidence="1">
    <location>
        <begin position="363"/>
        <end position="485"/>
    </location>
</feature>
<dbReference type="Pfam" id="PF01136">
    <property type="entry name" value="Peptidase_U32"/>
    <property type="match status" value="1"/>
</dbReference>